<keyword evidence="10" id="KW-1185">Reference proteome</keyword>
<comment type="caution">
    <text evidence="9">The sequence shown here is derived from an EMBL/GenBank/DDBJ whole genome shotgun (WGS) entry which is preliminary data.</text>
</comment>
<feature type="transmembrane region" description="Helical" evidence="8">
    <location>
        <begin position="167"/>
        <end position="190"/>
    </location>
</feature>
<dbReference type="OrthoDB" id="6773215at2759"/>
<evidence type="ECO:0000256" key="3">
    <source>
        <dbReference type="ARBA" id="ARBA00022692"/>
    </source>
</evidence>
<dbReference type="Pfam" id="PF08395">
    <property type="entry name" value="7tm_7"/>
    <property type="match status" value="1"/>
</dbReference>
<dbReference type="InterPro" id="IPR013604">
    <property type="entry name" value="7TM_chemorcpt"/>
</dbReference>
<gene>
    <name evidence="9" type="ORF">BDFB_013607</name>
</gene>
<feature type="transmembrane region" description="Helical" evidence="8">
    <location>
        <begin position="141"/>
        <end position="161"/>
    </location>
</feature>
<evidence type="ECO:0000256" key="5">
    <source>
        <dbReference type="ARBA" id="ARBA00023136"/>
    </source>
</evidence>
<dbReference type="EMBL" id="QDEB01074994">
    <property type="protein sequence ID" value="RZC34997.1"/>
    <property type="molecule type" value="Genomic_DNA"/>
</dbReference>
<keyword evidence="5 8" id="KW-0472">Membrane</keyword>
<dbReference type="GO" id="GO:0043025">
    <property type="term" value="C:neuronal cell body"/>
    <property type="evidence" value="ECO:0007669"/>
    <property type="project" value="TreeGrafter"/>
</dbReference>
<dbReference type="GO" id="GO:0007165">
    <property type="term" value="P:signal transduction"/>
    <property type="evidence" value="ECO:0007669"/>
    <property type="project" value="UniProtKB-KW"/>
</dbReference>
<keyword evidence="4 8" id="KW-1133">Transmembrane helix</keyword>
<evidence type="ECO:0000256" key="2">
    <source>
        <dbReference type="ARBA" id="ARBA00022475"/>
    </source>
</evidence>
<dbReference type="GO" id="GO:0030424">
    <property type="term" value="C:axon"/>
    <property type="evidence" value="ECO:0007669"/>
    <property type="project" value="TreeGrafter"/>
</dbReference>
<dbReference type="GO" id="GO:0030425">
    <property type="term" value="C:dendrite"/>
    <property type="evidence" value="ECO:0007669"/>
    <property type="project" value="TreeGrafter"/>
</dbReference>
<reference evidence="9 10" key="1">
    <citation type="submission" date="2017-03" db="EMBL/GenBank/DDBJ databases">
        <title>Genome of the blue death feigning beetle - Asbolus verrucosus.</title>
        <authorList>
            <person name="Rider S.D."/>
        </authorList>
    </citation>
    <scope>NUCLEOTIDE SEQUENCE [LARGE SCALE GENOMIC DNA]</scope>
    <source>
        <strain evidence="9">Butters</strain>
        <tissue evidence="9">Head and leg muscle</tissue>
    </source>
</reference>
<keyword evidence="2 8" id="KW-1003">Cell membrane</keyword>
<dbReference type="GO" id="GO:0005886">
    <property type="term" value="C:plasma membrane"/>
    <property type="evidence" value="ECO:0007669"/>
    <property type="project" value="UniProtKB-SubCell"/>
</dbReference>
<feature type="non-terminal residue" evidence="9">
    <location>
        <position position="404"/>
    </location>
</feature>
<protein>
    <recommendedName>
        <fullName evidence="8">Gustatory receptor</fullName>
    </recommendedName>
</protein>
<dbReference type="GO" id="GO:0050909">
    <property type="term" value="P:sensory perception of taste"/>
    <property type="evidence" value="ECO:0007669"/>
    <property type="project" value="InterPro"/>
</dbReference>
<keyword evidence="6 8" id="KW-0675">Receptor</keyword>
<evidence type="ECO:0000256" key="1">
    <source>
        <dbReference type="ARBA" id="ARBA00004651"/>
    </source>
</evidence>
<comment type="subcellular location">
    <subcellularLocation>
        <location evidence="1 8">Cell membrane</location>
        <topology evidence="1 8">Multi-pass membrane protein</topology>
    </subcellularLocation>
</comment>
<proteinExistence type="inferred from homology"/>
<feature type="transmembrane region" description="Helical" evidence="8">
    <location>
        <begin position="253"/>
        <end position="280"/>
    </location>
</feature>
<dbReference type="Proteomes" id="UP000292052">
    <property type="component" value="Unassembled WGS sequence"/>
</dbReference>
<accession>A0A482VRR9</accession>
<dbReference type="PANTHER" id="PTHR21143:SF104">
    <property type="entry name" value="GUSTATORY RECEPTOR 8A-RELATED"/>
    <property type="match status" value="1"/>
</dbReference>
<dbReference type="AlphaFoldDB" id="A0A482VRR9"/>
<evidence type="ECO:0000313" key="10">
    <source>
        <dbReference type="Proteomes" id="UP000292052"/>
    </source>
</evidence>
<evidence type="ECO:0000256" key="4">
    <source>
        <dbReference type="ARBA" id="ARBA00022989"/>
    </source>
</evidence>
<dbReference type="GO" id="GO:0007635">
    <property type="term" value="P:chemosensory behavior"/>
    <property type="evidence" value="ECO:0007669"/>
    <property type="project" value="TreeGrafter"/>
</dbReference>
<evidence type="ECO:0000256" key="8">
    <source>
        <dbReference type="RuleBase" id="RU363108"/>
    </source>
</evidence>
<keyword evidence="7 8" id="KW-0807">Transducer</keyword>
<name>A0A482VRR9_ASBVE</name>
<feature type="transmembrane region" description="Helical" evidence="8">
    <location>
        <begin position="41"/>
        <end position="59"/>
    </location>
</feature>
<dbReference type="PANTHER" id="PTHR21143">
    <property type="entry name" value="INVERTEBRATE GUSTATORY RECEPTOR"/>
    <property type="match status" value="1"/>
</dbReference>
<comment type="similarity">
    <text evidence="8">Belongs to the insect chemoreceptor superfamily. Gustatory receptor (GR) family.</text>
</comment>
<keyword evidence="3 8" id="KW-0812">Transmembrane</keyword>
<dbReference type="GO" id="GO:0008049">
    <property type="term" value="P:male courtship behavior"/>
    <property type="evidence" value="ECO:0007669"/>
    <property type="project" value="TreeGrafter"/>
</dbReference>
<comment type="caution">
    <text evidence="8">Lacks conserved residue(s) required for the propagation of feature annotation.</text>
</comment>
<comment type="function">
    <text evidence="8">Gustatory receptor which mediates acceptance or avoidance behavior, depending on its substrates.</text>
</comment>
<feature type="transmembrane region" description="Helical" evidence="8">
    <location>
        <begin position="79"/>
        <end position="97"/>
    </location>
</feature>
<sequence>MMRTGFHFQEIFKPLFFLTQILCLAPYTIKNKRIIISKIRLILSVILVAANVALTVIYFKNLNETLNTDFAKAGTIKFLSIFRDLGSTAVMVVNVAFSYGHSKRLLAELDKIYQVDKELAELGLEDNINKANASLKRNLKILLVLVHLIFITFGETGSALLKEHERVMYLLVNLYPRLIIGFLNITVYMVSMLIEGRFKIINLLFTRKMIESNQLRKYPIEFDFCDKIKHLVSLHKVLVKVSKEINSNFSFQVLLCITMNFILLIGDLHTIMYIIFFGLFTKHSRIVFDILKHCIGYIFDLFYIAKRSADLCEEANRTKVLLLGIKIDVEKEDERNLVIASTLKLMQNKLEITACKLFNIDNALLFSICSAASSYLFIMLQLDMGNKQNPTEAPMGVDNTTLIF</sequence>
<evidence type="ECO:0000313" key="9">
    <source>
        <dbReference type="EMBL" id="RZC34997.1"/>
    </source>
</evidence>
<evidence type="ECO:0000256" key="7">
    <source>
        <dbReference type="ARBA" id="ARBA00023224"/>
    </source>
</evidence>
<organism evidence="9 10">
    <name type="scientific">Asbolus verrucosus</name>
    <name type="common">Desert ironclad beetle</name>
    <dbReference type="NCBI Taxonomy" id="1661398"/>
    <lineage>
        <taxon>Eukaryota</taxon>
        <taxon>Metazoa</taxon>
        <taxon>Ecdysozoa</taxon>
        <taxon>Arthropoda</taxon>
        <taxon>Hexapoda</taxon>
        <taxon>Insecta</taxon>
        <taxon>Pterygota</taxon>
        <taxon>Neoptera</taxon>
        <taxon>Endopterygota</taxon>
        <taxon>Coleoptera</taxon>
        <taxon>Polyphaga</taxon>
        <taxon>Cucujiformia</taxon>
        <taxon>Tenebrionidae</taxon>
        <taxon>Pimeliinae</taxon>
        <taxon>Asbolus</taxon>
    </lineage>
</organism>
<evidence type="ECO:0000256" key="6">
    <source>
        <dbReference type="ARBA" id="ARBA00023170"/>
    </source>
</evidence>